<dbReference type="SUPFAM" id="SSF161098">
    <property type="entry name" value="MetI-like"/>
    <property type="match status" value="1"/>
</dbReference>
<evidence type="ECO:0000256" key="4">
    <source>
        <dbReference type="ARBA" id="ARBA00022475"/>
    </source>
</evidence>
<reference evidence="10 11" key="1">
    <citation type="submission" date="2021-09" db="EMBL/GenBank/DDBJ databases">
        <title>WGS of Mycoplasma sp. Zaradi2 strains.</title>
        <authorList>
            <person name="Spergser J."/>
        </authorList>
    </citation>
    <scope>NUCLEOTIDE SEQUENCE [LARGE SCALE GENOMIC DNA]</scope>
    <source>
        <strain evidence="10 11">1331</strain>
    </source>
</reference>
<comment type="subcellular location">
    <subcellularLocation>
        <location evidence="1 8">Cell membrane</location>
        <topology evidence="1 8">Multi-pass membrane protein</topology>
    </subcellularLocation>
</comment>
<evidence type="ECO:0000313" key="10">
    <source>
        <dbReference type="EMBL" id="MBZ4195322.1"/>
    </source>
</evidence>
<evidence type="ECO:0000256" key="3">
    <source>
        <dbReference type="ARBA" id="ARBA00022448"/>
    </source>
</evidence>
<evidence type="ECO:0000256" key="6">
    <source>
        <dbReference type="ARBA" id="ARBA00022989"/>
    </source>
</evidence>
<gene>
    <name evidence="10" type="ORF">LAD73_01130</name>
</gene>
<feature type="transmembrane region" description="Helical" evidence="8">
    <location>
        <begin position="64"/>
        <end position="87"/>
    </location>
</feature>
<dbReference type="Pfam" id="PF00528">
    <property type="entry name" value="BPD_transp_1"/>
    <property type="match status" value="1"/>
</dbReference>
<feature type="transmembrane region" description="Helical" evidence="8">
    <location>
        <begin position="193"/>
        <end position="212"/>
    </location>
</feature>
<keyword evidence="11" id="KW-1185">Reference proteome</keyword>
<evidence type="ECO:0000256" key="2">
    <source>
        <dbReference type="ARBA" id="ARBA00007069"/>
    </source>
</evidence>
<keyword evidence="7 8" id="KW-0472">Membrane</keyword>
<dbReference type="AlphaFoldDB" id="A0A953NE68"/>
<evidence type="ECO:0000256" key="7">
    <source>
        <dbReference type="ARBA" id="ARBA00023136"/>
    </source>
</evidence>
<evidence type="ECO:0000313" key="11">
    <source>
        <dbReference type="Proteomes" id="UP000772186"/>
    </source>
</evidence>
<accession>A0A953NE68</accession>
<evidence type="ECO:0000256" key="1">
    <source>
        <dbReference type="ARBA" id="ARBA00004651"/>
    </source>
</evidence>
<protein>
    <submittedName>
        <fullName evidence="10">ABC transporter permease subunit</fullName>
    </submittedName>
</protein>
<dbReference type="PANTHER" id="PTHR42929">
    <property type="entry name" value="INNER MEMBRANE ABC TRANSPORTER PERMEASE PROTEIN YDCU-RELATED-RELATED"/>
    <property type="match status" value="1"/>
</dbReference>
<comment type="caution">
    <text evidence="10">The sequence shown here is derived from an EMBL/GenBank/DDBJ whole genome shotgun (WGS) entry which is preliminary data.</text>
</comment>
<keyword evidence="6 8" id="KW-1133">Transmembrane helix</keyword>
<dbReference type="InterPro" id="IPR035906">
    <property type="entry name" value="MetI-like_sf"/>
</dbReference>
<dbReference type="PROSITE" id="PS50928">
    <property type="entry name" value="ABC_TM1"/>
    <property type="match status" value="1"/>
</dbReference>
<dbReference type="EMBL" id="JAIQBY010000005">
    <property type="protein sequence ID" value="MBZ4195322.1"/>
    <property type="molecule type" value="Genomic_DNA"/>
</dbReference>
<dbReference type="PANTHER" id="PTHR42929:SF1">
    <property type="entry name" value="INNER MEMBRANE ABC TRANSPORTER PERMEASE PROTEIN YDCU-RELATED"/>
    <property type="match status" value="1"/>
</dbReference>
<keyword evidence="5 8" id="KW-0812">Transmembrane</keyword>
<feature type="domain" description="ABC transmembrane type-1" evidence="9">
    <location>
        <begin position="64"/>
        <end position="260"/>
    </location>
</feature>
<evidence type="ECO:0000259" key="9">
    <source>
        <dbReference type="PROSITE" id="PS50928"/>
    </source>
</evidence>
<dbReference type="GO" id="GO:0005886">
    <property type="term" value="C:plasma membrane"/>
    <property type="evidence" value="ECO:0007669"/>
    <property type="project" value="UniProtKB-SubCell"/>
</dbReference>
<feature type="transmembrane region" description="Helical" evidence="8">
    <location>
        <begin position="241"/>
        <end position="265"/>
    </location>
</feature>
<dbReference type="GO" id="GO:0055085">
    <property type="term" value="P:transmembrane transport"/>
    <property type="evidence" value="ECO:0007669"/>
    <property type="project" value="InterPro"/>
</dbReference>
<feature type="transmembrane region" description="Helical" evidence="8">
    <location>
        <begin position="21"/>
        <end position="44"/>
    </location>
</feature>
<keyword evidence="3 8" id="KW-0813">Transport</keyword>
<keyword evidence="4" id="KW-1003">Cell membrane</keyword>
<comment type="similarity">
    <text evidence="2">Belongs to the binding-protein-dependent transport system permease family. CysTW subfamily.</text>
</comment>
<dbReference type="Proteomes" id="UP000772186">
    <property type="component" value="Unassembled WGS sequence"/>
</dbReference>
<evidence type="ECO:0000256" key="5">
    <source>
        <dbReference type="ARBA" id="ARBA00022692"/>
    </source>
</evidence>
<name>A0A953NE68_9MOLU</name>
<dbReference type="Gene3D" id="1.10.3720.10">
    <property type="entry name" value="MetI-like"/>
    <property type="match status" value="1"/>
</dbReference>
<dbReference type="RefSeq" id="WP_223644475.1">
    <property type="nucleotide sequence ID" value="NZ_JAIQBX010000002.1"/>
</dbReference>
<organism evidence="10 11">
    <name type="scientific">Mycoplasma tauri</name>
    <dbReference type="NCBI Taxonomy" id="547987"/>
    <lineage>
        <taxon>Bacteria</taxon>
        <taxon>Bacillati</taxon>
        <taxon>Mycoplasmatota</taxon>
        <taxon>Mollicutes</taxon>
        <taxon>Mycoplasmataceae</taxon>
        <taxon>Mycoplasma</taxon>
    </lineage>
</organism>
<feature type="transmembrane region" description="Helical" evidence="8">
    <location>
        <begin position="136"/>
        <end position="157"/>
    </location>
</feature>
<dbReference type="InterPro" id="IPR000515">
    <property type="entry name" value="MetI-like"/>
</dbReference>
<sequence length="280" mass="31483">MNSRTSFKNHLNKRILFLTPYFSILLLLVVLPIVLIFVNAFSNITNPNFDSLELVKDQKTWVKIFRSLVIGVASAFICLLIAFPYSFFVARAKSKIMPIYALSLMFSPLIIFTIAKIYAIRGFFLSIVSTENNLNALWFMIFGLTYLNLPYMVMPLYSVFRDMPNNIIEASNDLGYGPIKTMFKIIVPYSSKAIISGLGIIFLASATTFVISDKLLPDGSQLQTIGAVINSYTNPSNQFEVAAGTNLVIVVSVIFIGTYSLINFLPKLMIRRTRGVKKYE</sequence>
<proteinExistence type="inferred from homology"/>
<dbReference type="CDD" id="cd06261">
    <property type="entry name" value="TM_PBP2"/>
    <property type="match status" value="1"/>
</dbReference>
<feature type="transmembrane region" description="Helical" evidence="8">
    <location>
        <begin position="99"/>
        <end position="124"/>
    </location>
</feature>
<evidence type="ECO:0000256" key="8">
    <source>
        <dbReference type="RuleBase" id="RU363032"/>
    </source>
</evidence>